<dbReference type="GO" id="GO:0012505">
    <property type="term" value="C:endomembrane system"/>
    <property type="evidence" value="ECO:0007669"/>
    <property type="project" value="UniProtKB-SubCell"/>
</dbReference>
<dbReference type="PROSITE" id="PS50086">
    <property type="entry name" value="TBC_RABGAP"/>
    <property type="match status" value="1"/>
</dbReference>
<dbReference type="AlphaFoldDB" id="A0A7M6DQZ0"/>
<dbReference type="Pfam" id="PF07534">
    <property type="entry name" value="TLD"/>
    <property type="match status" value="2"/>
</dbReference>
<feature type="compositionally biased region" description="Basic and acidic residues" evidence="7">
    <location>
        <begin position="495"/>
        <end position="504"/>
    </location>
</feature>
<dbReference type="InterPro" id="IPR035969">
    <property type="entry name" value="Rab-GAP_TBC_sf"/>
</dbReference>
<feature type="region of interest" description="Disordered" evidence="7">
    <location>
        <begin position="588"/>
        <end position="607"/>
    </location>
</feature>
<comment type="subcellular location">
    <subcellularLocation>
        <location evidence="1">Cytoplasmic vesicle membrane</location>
    </subcellularLocation>
    <subcellularLocation>
        <location evidence="2">Endomembrane system</location>
        <topology evidence="2">Peripheral membrane protein</topology>
    </subcellularLocation>
    <subcellularLocation>
        <location evidence="6">Synapse</location>
    </subcellularLocation>
</comment>
<dbReference type="SMART" id="SM00584">
    <property type="entry name" value="TLDc"/>
    <property type="match status" value="1"/>
</dbReference>
<dbReference type="SUPFAM" id="SSF47923">
    <property type="entry name" value="Ypt/Rab-GAP domain of gyp1p"/>
    <property type="match status" value="1"/>
</dbReference>
<dbReference type="PROSITE" id="PS51886">
    <property type="entry name" value="TLDC"/>
    <property type="match status" value="1"/>
</dbReference>
<accession>A0A7M6DQZ0</accession>
<evidence type="ECO:0000256" key="5">
    <source>
        <dbReference type="ARBA" id="ARBA00023329"/>
    </source>
</evidence>
<organism evidence="10 11">
    <name type="scientific">Clytia hemisphaerica</name>
    <dbReference type="NCBI Taxonomy" id="252671"/>
    <lineage>
        <taxon>Eukaryota</taxon>
        <taxon>Metazoa</taxon>
        <taxon>Cnidaria</taxon>
        <taxon>Hydrozoa</taxon>
        <taxon>Hydroidolina</taxon>
        <taxon>Leptothecata</taxon>
        <taxon>Obeliida</taxon>
        <taxon>Clytiidae</taxon>
        <taxon>Clytia</taxon>
    </lineage>
</organism>
<dbReference type="OrthoDB" id="10065050at2759"/>
<feature type="domain" description="Rab-GAP TBC" evidence="8">
    <location>
        <begin position="63"/>
        <end position="252"/>
    </location>
</feature>
<dbReference type="InterPro" id="IPR000195">
    <property type="entry name" value="Rab-GAP-TBC_dom"/>
</dbReference>
<dbReference type="EnsemblMetazoa" id="CLYHEMT023652.1">
    <property type="protein sequence ID" value="CLYHEMP023652.1"/>
    <property type="gene ID" value="CLYHEMG023652"/>
</dbReference>
<dbReference type="PANTHER" id="PTHR23354">
    <property type="entry name" value="NUCLEOLAR PROTEIN 7/ESTROGEN RECEPTOR COACTIVATOR-RELATED"/>
    <property type="match status" value="1"/>
</dbReference>
<evidence type="ECO:0000259" key="9">
    <source>
        <dbReference type="PROSITE" id="PS51886"/>
    </source>
</evidence>
<dbReference type="InterPro" id="IPR006571">
    <property type="entry name" value="TLDc_dom"/>
</dbReference>
<dbReference type="Gene3D" id="1.10.472.80">
    <property type="entry name" value="Ypt/Rab-GAP domain of gyp1p, domain 3"/>
    <property type="match status" value="1"/>
</dbReference>
<keyword evidence="5" id="KW-0968">Cytoplasmic vesicle</keyword>
<feature type="compositionally biased region" description="Low complexity" evidence="7">
    <location>
        <begin position="523"/>
        <end position="532"/>
    </location>
</feature>
<evidence type="ECO:0000259" key="8">
    <source>
        <dbReference type="PROSITE" id="PS50086"/>
    </source>
</evidence>
<evidence type="ECO:0000256" key="4">
    <source>
        <dbReference type="ARBA" id="ARBA00023136"/>
    </source>
</evidence>
<keyword evidence="4" id="KW-0472">Membrane</keyword>
<evidence type="ECO:0000313" key="10">
    <source>
        <dbReference type="EnsemblMetazoa" id="CLYHEMP023652.1"/>
    </source>
</evidence>
<evidence type="ECO:0000256" key="2">
    <source>
        <dbReference type="ARBA" id="ARBA00004184"/>
    </source>
</evidence>
<dbReference type="Proteomes" id="UP000594262">
    <property type="component" value="Unplaced"/>
</dbReference>
<dbReference type="Gene3D" id="1.10.8.270">
    <property type="entry name" value="putative rabgap domain of human tbc1 domain family member 14 like domains"/>
    <property type="match status" value="1"/>
</dbReference>
<name>A0A7M6DQZ0_9CNID</name>
<feature type="compositionally biased region" description="Basic residues" evidence="7">
    <location>
        <begin position="505"/>
        <end position="518"/>
    </location>
</feature>
<reference evidence="10" key="1">
    <citation type="submission" date="2021-01" db="UniProtKB">
        <authorList>
            <consortium name="EnsemblMetazoa"/>
        </authorList>
    </citation>
    <scope>IDENTIFICATION</scope>
</reference>
<dbReference type="Pfam" id="PF00566">
    <property type="entry name" value="RabGAP-TBC"/>
    <property type="match status" value="1"/>
</dbReference>
<keyword evidence="3" id="KW-0770">Synapse</keyword>
<evidence type="ECO:0000313" key="11">
    <source>
        <dbReference type="Proteomes" id="UP000594262"/>
    </source>
</evidence>
<evidence type="ECO:0008006" key="12">
    <source>
        <dbReference type="Google" id="ProtNLM"/>
    </source>
</evidence>
<proteinExistence type="predicted"/>
<dbReference type="RefSeq" id="XP_066932678.1">
    <property type="nucleotide sequence ID" value="XM_067076577.1"/>
</dbReference>
<dbReference type="GeneID" id="136820393"/>
<dbReference type="GO" id="GO:0045202">
    <property type="term" value="C:synapse"/>
    <property type="evidence" value="ECO:0007669"/>
    <property type="project" value="UniProtKB-SubCell"/>
</dbReference>
<feature type="domain" description="TLDc" evidence="9">
    <location>
        <begin position="354"/>
        <end position="761"/>
    </location>
</feature>
<dbReference type="GO" id="GO:0030659">
    <property type="term" value="C:cytoplasmic vesicle membrane"/>
    <property type="evidence" value="ECO:0007669"/>
    <property type="project" value="UniProtKB-SubCell"/>
</dbReference>
<feature type="region of interest" description="Disordered" evidence="7">
    <location>
        <begin position="495"/>
        <end position="550"/>
    </location>
</feature>
<dbReference type="SMART" id="SM00164">
    <property type="entry name" value="TBC"/>
    <property type="match status" value="1"/>
</dbReference>
<keyword evidence="11" id="KW-1185">Reference proteome</keyword>
<sequence>MSGVFQSHVLPNAKADLSQSELFTNEDTLDNKDKDFINNISSKSSKDLTPKEQERLKHIVRKNTPVSTRIKIWLLLSGGAEITYQALYKETCEELFTQGDFIPDGEEANNKQFLTYYLTTEGGNKLRRVLCVIKHLNPDITYCPLLEPIISILLHYFDEEETFSVVSGLLSGSFSAPFMDQTKIENVTTDATLQDLFLKVNKKGFNRLNSFFKPEESTKNKVVLFPAWRMCIFENLDFVSLTRLLDCLFAEGVKMLFRVGLYILQTFYDYSLTFQQLHCSTPHDLVATIGQYAESVTFSAEDLLKNATKINITTKQVVKMKQENNKLYKTQKLEWSERTIIKQVVAVDLRQVSDIIKPNQWQELNEWLPARVQIMQPFMLFTTNKDGYNLKTLYQLCEDEEQTLVIIQTSNNEIFGAYLSASLQQRHDGRTNMSYFGTGETFLFKLAPAPKAYHWDESLHQDDQKANIAPRMRKKSHYVFVDTIPLIKDIDDRDTSKKKTTDAKLKKRKTSMKRRISKKLNFTSSSSSSTSSKPGFDRSVSRSAYSNRDKEASISIHPLSAINIKRSTYSVPKHLFLGNKSSNYQKLNNIPENKSAPDSLKDYSDSGSINKRGKLMSAQTIDLGEVKKLHKSSNVVIEDDEEDLDGGLQMHKTRSQTTSTTTTGGARPKLLTKTSIIEEEDEEGESNPSTGEYVKVKTVSLFISCDDIRIIVGGGNGEGLWMDGELAKGRSTKCDTFKNEPLTTNESGDFSITRVDVFGFQ</sequence>
<evidence type="ECO:0000256" key="1">
    <source>
        <dbReference type="ARBA" id="ARBA00004156"/>
    </source>
</evidence>
<evidence type="ECO:0000256" key="3">
    <source>
        <dbReference type="ARBA" id="ARBA00023018"/>
    </source>
</evidence>
<evidence type="ECO:0000256" key="7">
    <source>
        <dbReference type="SAM" id="MobiDB-lite"/>
    </source>
</evidence>
<dbReference type="PANTHER" id="PTHR23354:SF122">
    <property type="entry name" value="GTPASE-ACTIVATING PROTEIN SKYWALKER"/>
    <property type="match status" value="1"/>
</dbReference>
<evidence type="ECO:0000256" key="6">
    <source>
        <dbReference type="ARBA" id="ARBA00034103"/>
    </source>
</evidence>
<protein>
    <recommendedName>
        <fullName evidence="12">TBC1 domain family member 24</fullName>
    </recommendedName>
</protein>